<keyword evidence="1" id="KW-0233">DNA recombination</keyword>
<keyword evidence="1" id="KW-0227">DNA damage</keyword>
<reference evidence="6" key="1">
    <citation type="journal article" date="2019" name="Sci. Rep.">
        <title>Draft genome of Tanacetum cinerariifolium, the natural source of mosquito coil.</title>
        <authorList>
            <person name="Yamashiro T."/>
            <person name="Shiraishi A."/>
            <person name="Satake H."/>
            <person name="Nakayama K."/>
        </authorList>
    </citation>
    <scope>NUCLEOTIDE SEQUENCE</scope>
</reference>
<dbReference type="EMBL" id="BKCJ010075827">
    <property type="protein sequence ID" value="GEW82754.1"/>
    <property type="molecule type" value="Genomic_DNA"/>
</dbReference>
<dbReference type="PANTHER" id="PTHR10492:SF94">
    <property type="entry name" value="ATP-DEPENDENT DNA HELICASE"/>
    <property type="match status" value="1"/>
</dbReference>
<dbReference type="GO" id="GO:0006310">
    <property type="term" value="P:DNA recombination"/>
    <property type="evidence" value="ECO:0007669"/>
    <property type="project" value="UniProtKB-KW"/>
</dbReference>
<evidence type="ECO:0000259" key="5">
    <source>
        <dbReference type="Pfam" id="PF21530"/>
    </source>
</evidence>
<keyword evidence="1" id="KW-0067">ATP-binding</keyword>
<feature type="domain" description="Helitron helicase-like" evidence="4">
    <location>
        <begin position="549"/>
        <end position="674"/>
    </location>
</feature>
<dbReference type="InterPro" id="IPR025476">
    <property type="entry name" value="Helitron_helicase-like"/>
</dbReference>
<protein>
    <recommendedName>
        <fullName evidence="1">ATP-dependent DNA helicase</fullName>
        <ecNumber evidence="1">5.6.2.3</ecNumber>
    </recommendedName>
</protein>
<comment type="catalytic activity">
    <reaction evidence="1">
        <text>ATP + H2O = ADP + phosphate + H(+)</text>
        <dbReference type="Rhea" id="RHEA:13065"/>
        <dbReference type="ChEBI" id="CHEBI:15377"/>
        <dbReference type="ChEBI" id="CHEBI:15378"/>
        <dbReference type="ChEBI" id="CHEBI:30616"/>
        <dbReference type="ChEBI" id="CHEBI:43474"/>
        <dbReference type="ChEBI" id="CHEBI:456216"/>
        <dbReference type="EC" id="5.6.2.3"/>
    </reaction>
</comment>
<keyword evidence="1" id="KW-0378">Hydrolase</keyword>
<sequence length="1310" mass="149225">MIIGLSSPSVIHTSDYEVGHLKFKNRRLMKNGSFVYKNVVENISLNNERTLSNEKSVFDDQSPVSFRRRTKKSMSSLSKCKKFTVIDMSTCEEFENNNTIKDCDTNEQADVAEGDLEDFINDDDADDEDDDTDDEYTDDDFLLSKHYLAHNMKIVKIEGLTVTSVFVIIIDNVVQLYLNLNTRKWITCHFEDMMIGVTQSSTSILTPIHVDLNKGTNVSVDSAILKKQEYQKNYYKKRKQKKIAEANANIEAHTPIVATQNLLALTCEPTHLNLNPNKIPKRTPLQAPRSHGTTSVGPNANMEPETLVGSTQNLSALTCETTLDHPHGNNVLLPLFDQEYNQITDGNNVGVAPTIQSRKEYHKSYYQHRKQKNIATDVSEEDNISHDDPYDFVYNGLPQEHFLLKQQPPCVICGAKKIQYEFPTFCCMNGNTNLQPLDIPSELYNLFMSQCQLGKMFRKNIHSYNTNFSFASMGVNLDKKYGVSGSGVYTFHVQRGIYHKVNQLVPRDGEPSEAGWHKRIPRAGVDIRELINDDNDDGVKDEEDLYQGIIDCVNAREVQSNRIGQVIVLRVSFIEGPRDMQKHILEAETLVQDAGKPDTFLTMTCNPNWPEIVENLYEGQTAQDRPDLVTRVFLAKLEYLKYQLFTKHILGIVPSHIYVIEFHKWGLPHAYFLLIMTSAHKLANPNHYDKVVCAEIPDLNKHKDLHQLNYPRQFQETTRQGDDSYPLYRRRDNGFEVDVRNNVLDNRWVVPYNPTLVMMFNCHINGEQWKMRGSMVFANLANEERFYLHVLLQHVKGPTGFDYLYTVNEILHTTFCRAALERGSIKSDNHIHACLREASTHELPYALRRLFATLLIFCEPGDVRKLWDDHYESLSEDCSLNCASVERVKNMVLTNISAILQSIGRSLSDFDLPNITVDVGPHAFGCREVHEECFIVSLEKDILAWHSLNIDQKNAHDTIMRHVDAARYTCFLFDGPRGTGKTFLYKALLANVHSHGIIALATASSRAAAYNMTRERTAHSRLKIPINLTTNSTCNIKKQSGLVKLICQAKLIIWDEASTAKRQAIEAVDRTMQDITWVKLPFGGKIMVFKGDFRQVIGEYYVRISDDMTIPYTNDADSKNALINEIFPSFATDVRLSSDIVSRAILSTKNEHVYSIKNELIDRFPGEEKVYYSFDKTEDDMHNFYPLEFLNSLNMTGLPPNCLRLKIGCPIILLRNLDLANGLCNGMRLICKRFDPNVINAEIAAGQHAGVRGLLPRISLAPFEEYMFSFKLKRTQFPIRLSFAMTINKAQGQTILNVGVYLPESVFSHG</sequence>
<dbReference type="SUPFAM" id="SSF52540">
    <property type="entry name" value="P-loop containing nucleoside triphosphate hydrolases"/>
    <property type="match status" value="2"/>
</dbReference>
<dbReference type="EC" id="5.6.2.3" evidence="1"/>
<comment type="cofactor">
    <cofactor evidence="1">
        <name>Mg(2+)</name>
        <dbReference type="ChEBI" id="CHEBI:18420"/>
    </cofactor>
</comment>
<comment type="similarity">
    <text evidence="1">Belongs to the helicase family.</text>
</comment>
<dbReference type="GO" id="GO:0043139">
    <property type="term" value="F:5'-3' DNA helicase activity"/>
    <property type="evidence" value="ECO:0007669"/>
    <property type="project" value="UniProtKB-EC"/>
</dbReference>
<gene>
    <name evidence="6" type="ORF">Tci_254730</name>
</gene>
<keyword evidence="1" id="KW-0234">DNA repair</keyword>
<evidence type="ECO:0000259" key="4">
    <source>
        <dbReference type="Pfam" id="PF14214"/>
    </source>
</evidence>
<keyword evidence="1 6" id="KW-0347">Helicase</keyword>
<keyword evidence="1" id="KW-0547">Nucleotide-binding</keyword>
<feature type="domain" description="DNA helicase Pif1-like 2B" evidence="5">
    <location>
        <begin position="1188"/>
        <end position="1231"/>
    </location>
</feature>
<evidence type="ECO:0000256" key="1">
    <source>
        <dbReference type="RuleBase" id="RU363044"/>
    </source>
</evidence>
<name>A0A699GZF0_TANCI</name>
<dbReference type="Pfam" id="PF05970">
    <property type="entry name" value="PIF1"/>
    <property type="match status" value="1"/>
</dbReference>
<feature type="region of interest" description="Disordered" evidence="2">
    <location>
        <begin position="275"/>
        <end position="301"/>
    </location>
</feature>
<dbReference type="Pfam" id="PF14214">
    <property type="entry name" value="Helitron_like_N"/>
    <property type="match status" value="1"/>
</dbReference>
<proteinExistence type="inferred from homology"/>
<dbReference type="InterPro" id="IPR027417">
    <property type="entry name" value="P-loop_NTPase"/>
</dbReference>
<accession>A0A699GZF0</accession>
<evidence type="ECO:0000313" key="6">
    <source>
        <dbReference type="EMBL" id="GEW82754.1"/>
    </source>
</evidence>
<evidence type="ECO:0000256" key="2">
    <source>
        <dbReference type="SAM" id="MobiDB-lite"/>
    </source>
</evidence>
<dbReference type="GO" id="GO:0016787">
    <property type="term" value="F:hydrolase activity"/>
    <property type="evidence" value="ECO:0007669"/>
    <property type="project" value="UniProtKB-KW"/>
</dbReference>
<dbReference type="GO" id="GO:0000723">
    <property type="term" value="P:telomere maintenance"/>
    <property type="evidence" value="ECO:0007669"/>
    <property type="project" value="InterPro"/>
</dbReference>
<feature type="domain" description="DNA helicase Pif1-like DEAD-box helicase" evidence="3">
    <location>
        <begin position="948"/>
        <end position="1097"/>
    </location>
</feature>
<evidence type="ECO:0000259" key="3">
    <source>
        <dbReference type="Pfam" id="PF05970"/>
    </source>
</evidence>
<dbReference type="Pfam" id="PF21530">
    <property type="entry name" value="Pif1_2B_dom"/>
    <property type="match status" value="1"/>
</dbReference>
<dbReference type="PANTHER" id="PTHR10492">
    <property type="match status" value="1"/>
</dbReference>
<dbReference type="Gene3D" id="3.40.50.300">
    <property type="entry name" value="P-loop containing nucleotide triphosphate hydrolases"/>
    <property type="match status" value="1"/>
</dbReference>
<dbReference type="GO" id="GO:0005524">
    <property type="term" value="F:ATP binding"/>
    <property type="evidence" value="ECO:0007669"/>
    <property type="project" value="UniProtKB-KW"/>
</dbReference>
<organism evidence="6">
    <name type="scientific">Tanacetum cinerariifolium</name>
    <name type="common">Dalmatian daisy</name>
    <name type="synonym">Chrysanthemum cinerariifolium</name>
    <dbReference type="NCBI Taxonomy" id="118510"/>
    <lineage>
        <taxon>Eukaryota</taxon>
        <taxon>Viridiplantae</taxon>
        <taxon>Streptophyta</taxon>
        <taxon>Embryophyta</taxon>
        <taxon>Tracheophyta</taxon>
        <taxon>Spermatophyta</taxon>
        <taxon>Magnoliopsida</taxon>
        <taxon>eudicotyledons</taxon>
        <taxon>Gunneridae</taxon>
        <taxon>Pentapetalae</taxon>
        <taxon>asterids</taxon>
        <taxon>campanulids</taxon>
        <taxon>Asterales</taxon>
        <taxon>Asteraceae</taxon>
        <taxon>Asteroideae</taxon>
        <taxon>Anthemideae</taxon>
        <taxon>Anthemidinae</taxon>
        <taxon>Tanacetum</taxon>
    </lineage>
</organism>
<dbReference type="GO" id="GO:0006281">
    <property type="term" value="P:DNA repair"/>
    <property type="evidence" value="ECO:0007669"/>
    <property type="project" value="UniProtKB-KW"/>
</dbReference>
<comment type="caution">
    <text evidence="6">The sequence shown here is derived from an EMBL/GenBank/DDBJ whole genome shotgun (WGS) entry which is preliminary data.</text>
</comment>
<dbReference type="InterPro" id="IPR010285">
    <property type="entry name" value="DNA_helicase_pif1-like_DEAD"/>
</dbReference>
<dbReference type="InterPro" id="IPR049163">
    <property type="entry name" value="Pif1-like_2B_dom"/>
</dbReference>